<evidence type="ECO:0000259" key="6">
    <source>
        <dbReference type="PROSITE" id="PS50056"/>
    </source>
</evidence>
<keyword evidence="4" id="KW-0904">Protein phosphatase</keyword>
<dbReference type="InParanoid" id="A0A0C3GS42"/>
<comment type="similarity">
    <text evidence="1">Belongs to the protein-tyrosine phosphatase family. Non-receptor class dual specificity subfamily.</text>
</comment>
<dbReference type="GO" id="GO:0005737">
    <property type="term" value="C:cytoplasm"/>
    <property type="evidence" value="ECO:0007669"/>
    <property type="project" value="TreeGrafter"/>
</dbReference>
<reference evidence="7 8" key="1">
    <citation type="submission" date="2014-04" db="EMBL/GenBank/DDBJ databases">
        <authorList>
            <consortium name="DOE Joint Genome Institute"/>
            <person name="Kuo A."/>
            <person name="Martino E."/>
            <person name="Perotto S."/>
            <person name="Kohler A."/>
            <person name="Nagy L.G."/>
            <person name="Floudas D."/>
            <person name="Copeland A."/>
            <person name="Barry K.W."/>
            <person name="Cichocki N."/>
            <person name="Veneault-Fourrey C."/>
            <person name="LaButti K."/>
            <person name="Lindquist E.A."/>
            <person name="Lipzen A."/>
            <person name="Lundell T."/>
            <person name="Morin E."/>
            <person name="Murat C."/>
            <person name="Sun H."/>
            <person name="Tunlid A."/>
            <person name="Henrissat B."/>
            <person name="Grigoriev I.V."/>
            <person name="Hibbett D.S."/>
            <person name="Martin F."/>
            <person name="Nordberg H.P."/>
            <person name="Cantor M.N."/>
            <person name="Hua S.X."/>
        </authorList>
    </citation>
    <scope>NUCLEOTIDE SEQUENCE [LARGE SCALE GENOMIC DNA]</scope>
    <source>
        <strain evidence="7 8">Zn</strain>
    </source>
</reference>
<dbReference type="OrthoDB" id="10252009at2759"/>
<dbReference type="AlphaFoldDB" id="A0A0C3GS42"/>
<dbReference type="FunCoup" id="A0A0C3GS42">
    <property type="interactions" value="506"/>
</dbReference>
<dbReference type="Gene3D" id="3.90.190.10">
    <property type="entry name" value="Protein tyrosine phosphatase superfamily"/>
    <property type="match status" value="1"/>
</dbReference>
<dbReference type="PROSITE" id="PS50056">
    <property type="entry name" value="TYR_PHOSPHATASE_2"/>
    <property type="match status" value="1"/>
</dbReference>
<evidence type="ECO:0000256" key="4">
    <source>
        <dbReference type="ARBA" id="ARBA00022912"/>
    </source>
</evidence>
<dbReference type="EC" id="3.1.3.48" evidence="2"/>
<dbReference type="Pfam" id="PF00782">
    <property type="entry name" value="DSPc"/>
    <property type="match status" value="1"/>
</dbReference>
<keyword evidence="8" id="KW-1185">Reference proteome</keyword>
<protein>
    <recommendedName>
        <fullName evidence="2">protein-tyrosine-phosphatase</fullName>
        <ecNumber evidence="2">3.1.3.48</ecNumber>
    </recommendedName>
</protein>
<dbReference type="STRING" id="913774.A0A0C3GS42"/>
<organism evidence="7 8">
    <name type="scientific">Oidiodendron maius (strain Zn)</name>
    <dbReference type="NCBI Taxonomy" id="913774"/>
    <lineage>
        <taxon>Eukaryota</taxon>
        <taxon>Fungi</taxon>
        <taxon>Dikarya</taxon>
        <taxon>Ascomycota</taxon>
        <taxon>Pezizomycotina</taxon>
        <taxon>Leotiomycetes</taxon>
        <taxon>Leotiomycetes incertae sedis</taxon>
        <taxon>Myxotrichaceae</taxon>
        <taxon>Oidiodendron</taxon>
    </lineage>
</organism>
<proteinExistence type="inferred from homology"/>
<evidence type="ECO:0000313" key="8">
    <source>
        <dbReference type="Proteomes" id="UP000054321"/>
    </source>
</evidence>
<evidence type="ECO:0000259" key="5">
    <source>
        <dbReference type="PROSITE" id="PS50054"/>
    </source>
</evidence>
<sequence length="243" mass="26479">MHRNLRKASCGRSAGAKIQYYRMTQSATVDQFALLGLARHISTAPTPYLRFPHQMAKGQGGNKSRLRNNRAATLVYPPSLYLGPCSAASSPSFLKSHAITHILSIGATPSSQVPGVVYHRLALMDSQTSSISKVVATAVNIIDTAVAAEAGDKILVHCSAAVSRSPTIVAAYLMIKQKMSLKEALGRLILARPTVSPNTGFLRQLQELERELYGCVTLDIVELPRRREDRELLFKDVPTLPKS</sequence>
<evidence type="ECO:0000256" key="2">
    <source>
        <dbReference type="ARBA" id="ARBA00013064"/>
    </source>
</evidence>
<dbReference type="InterPro" id="IPR000340">
    <property type="entry name" value="Dual-sp_phosphatase_cat-dom"/>
</dbReference>
<dbReference type="SMART" id="SM00195">
    <property type="entry name" value="DSPc"/>
    <property type="match status" value="1"/>
</dbReference>
<dbReference type="Proteomes" id="UP000054321">
    <property type="component" value="Unassembled WGS sequence"/>
</dbReference>
<accession>A0A0C3GS42</accession>
<evidence type="ECO:0000256" key="3">
    <source>
        <dbReference type="ARBA" id="ARBA00022801"/>
    </source>
</evidence>
<dbReference type="GO" id="GO:0033550">
    <property type="term" value="F:MAP kinase tyrosine phosphatase activity"/>
    <property type="evidence" value="ECO:0007669"/>
    <property type="project" value="TreeGrafter"/>
</dbReference>
<name>A0A0C3GS42_OIDMZ</name>
<dbReference type="EMBL" id="KN832897">
    <property type="protein sequence ID" value="KIM93286.1"/>
    <property type="molecule type" value="Genomic_DNA"/>
</dbReference>
<evidence type="ECO:0000313" key="7">
    <source>
        <dbReference type="EMBL" id="KIM93286.1"/>
    </source>
</evidence>
<dbReference type="InterPro" id="IPR000387">
    <property type="entry name" value="Tyr_Pase_dom"/>
</dbReference>
<gene>
    <name evidence="7" type="ORF">OIDMADRAFT_149772</name>
</gene>
<dbReference type="GO" id="GO:0043409">
    <property type="term" value="P:negative regulation of MAPK cascade"/>
    <property type="evidence" value="ECO:0007669"/>
    <property type="project" value="TreeGrafter"/>
</dbReference>
<dbReference type="CDD" id="cd14498">
    <property type="entry name" value="DSP"/>
    <property type="match status" value="1"/>
</dbReference>
<dbReference type="InterPro" id="IPR029021">
    <property type="entry name" value="Prot-tyrosine_phosphatase-like"/>
</dbReference>
<dbReference type="GO" id="GO:0017017">
    <property type="term" value="F:MAP kinase tyrosine/serine/threonine phosphatase activity"/>
    <property type="evidence" value="ECO:0007669"/>
    <property type="project" value="TreeGrafter"/>
</dbReference>
<dbReference type="PROSITE" id="PS50054">
    <property type="entry name" value="TYR_PHOSPHATASE_DUAL"/>
    <property type="match status" value="1"/>
</dbReference>
<keyword evidence="3" id="KW-0378">Hydrolase</keyword>
<feature type="domain" description="Tyrosine-protein phosphatase" evidence="5">
    <location>
        <begin position="71"/>
        <end position="214"/>
    </location>
</feature>
<dbReference type="SUPFAM" id="SSF52799">
    <property type="entry name" value="(Phosphotyrosine protein) phosphatases II"/>
    <property type="match status" value="1"/>
</dbReference>
<evidence type="ECO:0000256" key="1">
    <source>
        <dbReference type="ARBA" id="ARBA00008601"/>
    </source>
</evidence>
<dbReference type="InterPro" id="IPR020422">
    <property type="entry name" value="TYR_PHOSPHATASE_DUAL_dom"/>
</dbReference>
<dbReference type="PANTHER" id="PTHR10159:SF519">
    <property type="entry name" value="DUAL SPECIFICITY PROTEIN PHOSPHATASE MPK3"/>
    <property type="match status" value="1"/>
</dbReference>
<feature type="domain" description="Tyrosine specific protein phosphatases" evidence="6">
    <location>
        <begin position="132"/>
        <end position="193"/>
    </location>
</feature>
<dbReference type="HOGENOM" id="CLU_027074_12_0_1"/>
<reference evidence="8" key="2">
    <citation type="submission" date="2015-01" db="EMBL/GenBank/DDBJ databases">
        <title>Evolutionary Origins and Diversification of the Mycorrhizal Mutualists.</title>
        <authorList>
            <consortium name="DOE Joint Genome Institute"/>
            <consortium name="Mycorrhizal Genomics Consortium"/>
            <person name="Kohler A."/>
            <person name="Kuo A."/>
            <person name="Nagy L.G."/>
            <person name="Floudas D."/>
            <person name="Copeland A."/>
            <person name="Barry K.W."/>
            <person name="Cichocki N."/>
            <person name="Veneault-Fourrey C."/>
            <person name="LaButti K."/>
            <person name="Lindquist E.A."/>
            <person name="Lipzen A."/>
            <person name="Lundell T."/>
            <person name="Morin E."/>
            <person name="Murat C."/>
            <person name="Riley R."/>
            <person name="Ohm R."/>
            <person name="Sun H."/>
            <person name="Tunlid A."/>
            <person name="Henrissat B."/>
            <person name="Grigoriev I.V."/>
            <person name="Hibbett D.S."/>
            <person name="Martin F."/>
        </authorList>
    </citation>
    <scope>NUCLEOTIDE SEQUENCE [LARGE SCALE GENOMIC DNA]</scope>
    <source>
        <strain evidence="8">Zn</strain>
    </source>
</reference>
<dbReference type="PANTHER" id="PTHR10159">
    <property type="entry name" value="DUAL SPECIFICITY PROTEIN PHOSPHATASE"/>
    <property type="match status" value="1"/>
</dbReference>
<dbReference type="GO" id="GO:0008330">
    <property type="term" value="F:protein tyrosine/threonine phosphatase activity"/>
    <property type="evidence" value="ECO:0007669"/>
    <property type="project" value="TreeGrafter"/>
</dbReference>